<keyword evidence="5" id="KW-1185">Reference proteome</keyword>
<keyword evidence="2" id="KW-0472">Membrane</keyword>
<feature type="transmembrane region" description="Helical" evidence="2">
    <location>
        <begin position="210"/>
        <end position="230"/>
    </location>
</feature>
<keyword evidence="2" id="KW-0812">Transmembrane</keyword>
<reference evidence="4 5" key="1">
    <citation type="submission" date="2020-08" db="EMBL/GenBank/DDBJ databases">
        <title>Genomic Encyclopedia of Type Strains, Phase III (KMG-III): the genomes of soil and plant-associated and newly described type strains.</title>
        <authorList>
            <person name="Whitman W."/>
        </authorList>
    </citation>
    <scope>NUCLEOTIDE SEQUENCE [LARGE SCALE GENOMIC DNA]</scope>
    <source>
        <strain evidence="4 5">CECT 8305</strain>
    </source>
</reference>
<evidence type="ECO:0000256" key="1">
    <source>
        <dbReference type="SAM" id="MobiDB-lite"/>
    </source>
</evidence>
<protein>
    <submittedName>
        <fullName evidence="4">Peptidoglycan/LPS O-acetylase OafA/YrhL</fullName>
    </submittedName>
</protein>
<dbReference type="GO" id="GO:0016747">
    <property type="term" value="F:acyltransferase activity, transferring groups other than amino-acyl groups"/>
    <property type="evidence" value="ECO:0007669"/>
    <property type="project" value="InterPro"/>
</dbReference>
<dbReference type="RefSeq" id="WP_184568541.1">
    <property type="nucleotide sequence ID" value="NZ_JACHJL010000001.1"/>
</dbReference>
<feature type="transmembrane region" description="Helical" evidence="2">
    <location>
        <begin position="182"/>
        <end position="203"/>
    </location>
</feature>
<feature type="transmembrane region" description="Helical" evidence="2">
    <location>
        <begin position="307"/>
        <end position="326"/>
    </location>
</feature>
<feature type="region of interest" description="Disordered" evidence="1">
    <location>
        <begin position="418"/>
        <end position="438"/>
    </location>
</feature>
<dbReference type="Proteomes" id="UP000588098">
    <property type="component" value="Unassembled WGS sequence"/>
</dbReference>
<comment type="caution">
    <text evidence="4">The sequence shown here is derived from an EMBL/GenBank/DDBJ whole genome shotgun (WGS) entry which is preliminary data.</text>
</comment>
<evidence type="ECO:0000256" key="2">
    <source>
        <dbReference type="SAM" id="Phobius"/>
    </source>
</evidence>
<feature type="transmembrane region" description="Helical" evidence="2">
    <location>
        <begin position="386"/>
        <end position="408"/>
    </location>
</feature>
<dbReference type="AlphaFoldDB" id="A0A7W9UVX2"/>
<evidence type="ECO:0000313" key="5">
    <source>
        <dbReference type="Proteomes" id="UP000588098"/>
    </source>
</evidence>
<evidence type="ECO:0000313" key="4">
    <source>
        <dbReference type="EMBL" id="MBB5933168.1"/>
    </source>
</evidence>
<dbReference type="Pfam" id="PF01757">
    <property type="entry name" value="Acyl_transf_3"/>
    <property type="match status" value="1"/>
</dbReference>
<feature type="region of interest" description="Disordered" evidence="1">
    <location>
        <begin position="1"/>
        <end position="27"/>
    </location>
</feature>
<proteinExistence type="predicted"/>
<keyword evidence="2" id="KW-1133">Transmembrane helix</keyword>
<dbReference type="InterPro" id="IPR002656">
    <property type="entry name" value="Acyl_transf_3_dom"/>
</dbReference>
<feature type="transmembrane region" description="Helical" evidence="2">
    <location>
        <begin position="66"/>
        <end position="85"/>
    </location>
</feature>
<feature type="transmembrane region" description="Helical" evidence="2">
    <location>
        <begin position="338"/>
        <end position="366"/>
    </location>
</feature>
<feature type="transmembrane region" description="Helical" evidence="2">
    <location>
        <begin position="236"/>
        <end position="256"/>
    </location>
</feature>
<feature type="transmembrane region" description="Helical" evidence="2">
    <location>
        <begin position="268"/>
        <end position="287"/>
    </location>
</feature>
<evidence type="ECO:0000259" key="3">
    <source>
        <dbReference type="Pfam" id="PF01757"/>
    </source>
</evidence>
<name>A0A7W9UVX2_9ACTN</name>
<accession>A0A7W9UVX2</accession>
<dbReference type="EMBL" id="JACHJL010000001">
    <property type="protein sequence ID" value="MBB5933168.1"/>
    <property type="molecule type" value="Genomic_DNA"/>
</dbReference>
<feature type="domain" description="Acyltransferase 3" evidence="3">
    <location>
        <begin position="59"/>
        <end position="360"/>
    </location>
</feature>
<gene>
    <name evidence="4" type="ORF">FHS42_000186</name>
</gene>
<feature type="transmembrane region" description="Helical" evidence="2">
    <location>
        <begin position="105"/>
        <end position="124"/>
    </location>
</feature>
<sequence length="438" mass="45792">MTWSDPGARQFSARQRPEVPGGLDEAPGGGLHAFPGGLLGAAGRTARRIDARTPTDRDRAIDGLRAIALVAVVIGHWLLGGLTRGEGGALDTASPLASLGQLAPLSWVFQLLGLFFLVGGYASVRSWRRAAGRGVETGAWVRARLVRLGRPVGAVGVAWAVLVPELHTVGVPGDTLRTAVTLVAQPLWFVVVYAALTALTPYCDRAVRRAGAWSAAPLLCCVAAVDVLRYGPYADAVPPAIGLLNVLPGWLFGYQLGVAWGRGRLRRGGAWLLLVGGGVLFVALVTWCGYPASMVGVPGEARTNSHPPSLLVVALAATQCGAAVLLRGPLARLLRRPVLWAPVALINVSALTVLCWHQCAPLALALPAAHLGEVPGLVGAPDSPGWLLLRCAWLPVFGGLLVVLVRWARQFERGPVSRPVSAAQSGSEPGGVSRCARS</sequence>
<organism evidence="4 5">
    <name type="scientific">Streptomyces zagrosensis</name>
    <dbReference type="NCBI Taxonomy" id="1042984"/>
    <lineage>
        <taxon>Bacteria</taxon>
        <taxon>Bacillati</taxon>
        <taxon>Actinomycetota</taxon>
        <taxon>Actinomycetes</taxon>
        <taxon>Kitasatosporales</taxon>
        <taxon>Streptomycetaceae</taxon>
        <taxon>Streptomyces</taxon>
    </lineage>
</organism>